<evidence type="ECO:0000313" key="2">
    <source>
        <dbReference type="Proteomes" id="UP000886595"/>
    </source>
</evidence>
<protein>
    <submittedName>
        <fullName evidence="1">Uncharacterized protein</fullName>
    </submittedName>
</protein>
<comment type="caution">
    <text evidence="1">The sequence shown here is derived from an EMBL/GenBank/DDBJ whole genome shotgun (WGS) entry which is preliminary data.</text>
</comment>
<accession>A0A8X7RHM4</accession>
<dbReference type="Proteomes" id="UP000886595">
    <property type="component" value="Unassembled WGS sequence"/>
</dbReference>
<dbReference type="AlphaFoldDB" id="A0A8X7RHM4"/>
<sequence length="152" mass="17737">MAANSYRTQIGNDDKTLDEFLIADAVATLEIAITLHFIGDLSVFRDKNAELFSNLKRKKLSDFQWHKNTFPTSVLLRQDSNQPFWKEKFLAGLPTLLGDKVRNKIRDSIGIQIIYYDDFTYGELMSIVRQEGLRICQDLKIQKHLKWELKRT</sequence>
<dbReference type="PANTHER" id="PTHR33054:SF9">
    <property type="entry name" value="CCHC-TYPE DOMAIN-CONTAINING PROTEIN"/>
    <property type="match status" value="1"/>
</dbReference>
<evidence type="ECO:0000313" key="1">
    <source>
        <dbReference type="EMBL" id="KAG2288410.1"/>
    </source>
</evidence>
<dbReference type="PANTHER" id="PTHR33054">
    <property type="entry name" value="CCHC-TYPE DOMAIN-CONTAINING PROTEIN"/>
    <property type="match status" value="1"/>
</dbReference>
<proteinExistence type="predicted"/>
<name>A0A8X7RHM4_BRACI</name>
<gene>
    <name evidence="1" type="ORF">Bca52824_048014</name>
</gene>
<dbReference type="EMBL" id="JAAMPC010000010">
    <property type="protein sequence ID" value="KAG2288410.1"/>
    <property type="molecule type" value="Genomic_DNA"/>
</dbReference>
<reference evidence="1 2" key="1">
    <citation type="submission" date="2020-02" db="EMBL/GenBank/DDBJ databases">
        <authorList>
            <person name="Ma Q."/>
            <person name="Huang Y."/>
            <person name="Song X."/>
            <person name="Pei D."/>
        </authorList>
    </citation>
    <scope>NUCLEOTIDE SEQUENCE [LARGE SCALE GENOMIC DNA]</scope>
    <source>
        <strain evidence="1">Sxm20200214</strain>
        <tissue evidence="1">Leaf</tissue>
    </source>
</reference>
<keyword evidence="2" id="KW-1185">Reference proteome</keyword>
<organism evidence="1 2">
    <name type="scientific">Brassica carinata</name>
    <name type="common">Ethiopian mustard</name>
    <name type="synonym">Abyssinian cabbage</name>
    <dbReference type="NCBI Taxonomy" id="52824"/>
    <lineage>
        <taxon>Eukaryota</taxon>
        <taxon>Viridiplantae</taxon>
        <taxon>Streptophyta</taxon>
        <taxon>Embryophyta</taxon>
        <taxon>Tracheophyta</taxon>
        <taxon>Spermatophyta</taxon>
        <taxon>Magnoliopsida</taxon>
        <taxon>eudicotyledons</taxon>
        <taxon>Gunneridae</taxon>
        <taxon>Pentapetalae</taxon>
        <taxon>rosids</taxon>
        <taxon>malvids</taxon>
        <taxon>Brassicales</taxon>
        <taxon>Brassicaceae</taxon>
        <taxon>Brassiceae</taxon>
        <taxon>Brassica</taxon>
    </lineage>
</organism>
<dbReference type="Pfam" id="PF22909">
    <property type="entry name" value="Caulimovir_coat_dom"/>
    <property type="match status" value="1"/>
</dbReference>
<dbReference type="OrthoDB" id="1735266at2759"/>